<organism evidence="1 2">
    <name type="scientific">Scutellospora calospora</name>
    <dbReference type="NCBI Taxonomy" id="85575"/>
    <lineage>
        <taxon>Eukaryota</taxon>
        <taxon>Fungi</taxon>
        <taxon>Fungi incertae sedis</taxon>
        <taxon>Mucoromycota</taxon>
        <taxon>Glomeromycotina</taxon>
        <taxon>Glomeromycetes</taxon>
        <taxon>Diversisporales</taxon>
        <taxon>Gigasporaceae</taxon>
        <taxon>Scutellospora</taxon>
    </lineage>
</organism>
<gene>
    <name evidence="1" type="ORF">SCALOS_LOCUS4596</name>
</gene>
<accession>A0ACA9LKI3</accession>
<protein>
    <submittedName>
        <fullName evidence="1">6653_t:CDS:1</fullName>
    </submittedName>
</protein>
<reference evidence="1" key="1">
    <citation type="submission" date="2021-06" db="EMBL/GenBank/DDBJ databases">
        <authorList>
            <person name="Kallberg Y."/>
            <person name="Tangrot J."/>
            <person name="Rosling A."/>
        </authorList>
    </citation>
    <scope>NUCLEOTIDE SEQUENCE</scope>
    <source>
        <strain evidence="1">AU212A</strain>
    </source>
</reference>
<sequence length="167" mass="19806">MENFINTTPEELRRQSTHKLTQNADFLHIRPPFPPYFNVKERIDELIYRDTPKKIFDAWNSEPKYVKDHYEKIAMDIEGVKEKILIILNLFSDKTVEISNYIKLQHLQRVGFHPNIARIHGAVKDPILGHQSTQENYEIRNKTQYIGKNTSLAINFHALLFERNYHC</sequence>
<proteinExistence type="predicted"/>
<comment type="caution">
    <text evidence="1">The sequence shown here is derived from an EMBL/GenBank/DDBJ whole genome shotgun (WGS) entry which is preliminary data.</text>
</comment>
<evidence type="ECO:0000313" key="2">
    <source>
        <dbReference type="Proteomes" id="UP000789860"/>
    </source>
</evidence>
<evidence type="ECO:0000313" key="1">
    <source>
        <dbReference type="EMBL" id="CAG8534665.1"/>
    </source>
</evidence>
<name>A0ACA9LKI3_9GLOM</name>
<keyword evidence="2" id="KW-1185">Reference proteome</keyword>
<dbReference type="Proteomes" id="UP000789860">
    <property type="component" value="Unassembled WGS sequence"/>
</dbReference>
<dbReference type="EMBL" id="CAJVPM010006418">
    <property type="protein sequence ID" value="CAG8534665.1"/>
    <property type="molecule type" value="Genomic_DNA"/>
</dbReference>